<feature type="domain" description="EF-hand" evidence="3">
    <location>
        <begin position="112"/>
        <end position="147"/>
    </location>
</feature>
<dbReference type="AlphaFoldDB" id="A0ABD3MQE4"/>
<dbReference type="PROSITE" id="PS00018">
    <property type="entry name" value="EF_HAND_1"/>
    <property type="match status" value="1"/>
</dbReference>
<reference evidence="4 5" key="1">
    <citation type="submission" date="2024-10" db="EMBL/GenBank/DDBJ databases">
        <title>Updated reference genomes for cyclostephanoid diatoms.</title>
        <authorList>
            <person name="Roberts W.R."/>
            <person name="Alverson A.J."/>
        </authorList>
    </citation>
    <scope>NUCLEOTIDE SEQUENCE [LARGE SCALE GENOMIC DNA]</scope>
    <source>
        <strain evidence="4 5">AJA232-27</strain>
    </source>
</reference>
<sequence>MSPHSTTTNDCSLTERQVHEIESIFRAFNPSLSGFIDITTFERMCHSLGFRVHLSEIQNKIGDLRQQQQQPRIAGMMTEDESINSINERTKSHVDLSMAVQLLSQMGYAHRKVDDEMKIYFHLLDVDGKGFITHADLRRLQNEMNEIYRNSNDSVVEVVRDISLQAMIDQFDVNHNGVIDFDEFKNILSPILNASTEGKS</sequence>
<keyword evidence="5" id="KW-1185">Reference proteome</keyword>
<feature type="domain" description="EF-hand" evidence="3">
    <location>
        <begin position="159"/>
        <end position="194"/>
    </location>
</feature>
<evidence type="ECO:0000256" key="2">
    <source>
        <dbReference type="ARBA" id="ARBA00022837"/>
    </source>
</evidence>
<feature type="domain" description="EF-hand" evidence="3">
    <location>
        <begin position="16"/>
        <end position="51"/>
    </location>
</feature>
<dbReference type="InterPro" id="IPR050145">
    <property type="entry name" value="Centrin_CML-like"/>
</dbReference>
<accession>A0ABD3MQE4</accession>
<comment type="caution">
    <text evidence="4">The sequence shown here is derived from an EMBL/GenBank/DDBJ whole genome shotgun (WGS) entry which is preliminary data.</text>
</comment>
<dbReference type="InterPro" id="IPR011992">
    <property type="entry name" value="EF-hand-dom_pair"/>
</dbReference>
<organism evidence="4 5">
    <name type="scientific">Discostella pseudostelligera</name>
    <dbReference type="NCBI Taxonomy" id="259834"/>
    <lineage>
        <taxon>Eukaryota</taxon>
        <taxon>Sar</taxon>
        <taxon>Stramenopiles</taxon>
        <taxon>Ochrophyta</taxon>
        <taxon>Bacillariophyta</taxon>
        <taxon>Coscinodiscophyceae</taxon>
        <taxon>Thalassiosirophycidae</taxon>
        <taxon>Stephanodiscales</taxon>
        <taxon>Stephanodiscaceae</taxon>
        <taxon>Discostella</taxon>
    </lineage>
</organism>
<dbReference type="SMART" id="SM00054">
    <property type="entry name" value="EFh"/>
    <property type="match status" value="3"/>
</dbReference>
<proteinExistence type="predicted"/>
<dbReference type="EMBL" id="JALLBG020000089">
    <property type="protein sequence ID" value="KAL3765988.1"/>
    <property type="molecule type" value="Genomic_DNA"/>
</dbReference>
<keyword evidence="2" id="KW-0106">Calcium</keyword>
<dbReference type="InterPro" id="IPR002048">
    <property type="entry name" value="EF_hand_dom"/>
</dbReference>
<dbReference type="InterPro" id="IPR018247">
    <property type="entry name" value="EF_Hand_1_Ca_BS"/>
</dbReference>
<evidence type="ECO:0000256" key="1">
    <source>
        <dbReference type="ARBA" id="ARBA00022737"/>
    </source>
</evidence>
<name>A0ABD3MQE4_9STRA</name>
<dbReference type="CDD" id="cd00051">
    <property type="entry name" value="EFh"/>
    <property type="match status" value="1"/>
</dbReference>
<dbReference type="Gene3D" id="1.10.238.10">
    <property type="entry name" value="EF-hand"/>
    <property type="match status" value="2"/>
</dbReference>
<dbReference type="Proteomes" id="UP001530293">
    <property type="component" value="Unassembled WGS sequence"/>
</dbReference>
<dbReference type="PROSITE" id="PS50222">
    <property type="entry name" value="EF_HAND_2"/>
    <property type="match status" value="3"/>
</dbReference>
<evidence type="ECO:0000259" key="3">
    <source>
        <dbReference type="PROSITE" id="PS50222"/>
    </source>
</evidence>
<dbReference type="SUPFAM" id="SSF47473">
    <property type="entry name" value="EF-hand"/>
    <property type="match status" value="1"/>
</dbReference>
<keyword evidence="1" id="KW-0677">Repeat</keyword>
<evidence type="ECO:0000313" key="4">
    <source>
        <dbReference type="EMBL" id="KAL3765988.1"/>
    </source>
</evidence>
<evidence type="ECO:0000313" key="5">
    <source>
        <dbReference type="Proteomes" id="UP001530293"/>
    </source>
</evidence>
<gene>
    <name evidence="4" type="ORF">ACHAWU_002703</name>
</gene>
<dbReference type="PANTHER" id="PTHR23050">
    <property type="entry name" value="CALCIUM BINDING PROTEIN"/>
    <property type="match status" value="1"/>
</dbReference>
<protein>
    <recommendedName>
        <fullName evidence="3">EF-hand domain-containing protein</fullName>
    </recommendedName>
</protein>
<dbReference type="Pfam" id="PF13499">
    <property type="entry name" value="EF-hand_7"/>
    <property type="match status" value="1"/>
</dbReference>